<dbReference type="RefSeq" id="WP_143917301.1">
    <property type="nucleotide sequence ID" value="NZ_CANMXV010000021.1"/>
</dbReference>
<accession>A0A554VHE8</accession>
<keyword evidence="1" id="KW-0175">Coiled coil</keyword>
<keyword evidence="3" id="KW-1185">Reference proteome</keyword>
<reference evidence="2 3" key="1">
    <citation type="submission" date="2019-07" db="EMBL/GenBank/DDBJ databases">
        <title>The draft genome sequence of Aquimarina algiphila M91.</title>
        <authorList>
            <person name="Meng X."/>
        </authorList>
    </citation>
    <scope>NUCLEOTIDE SEQUENCE [LARGE SCALE GENOMIC DNA]</scope>
    <source>
        <strain evidence="2 3">M91</strain>
    </source>
</reference>
<evidence type="ECO:0000313" key="3">
    <source>
        <dbReference type="Proteomes" id="UP000318833"/>
    </source>
</evidence>
<dbReference type="EMBL" id="VLNR01000038">
    <property type="protein sequence ID" value="TSE06953.1"/>
    <property type="molecule type" value="Genomic_DNA"/>
</dbReference>
<evidence type="ECO:0000256" key="1">
    <source>
        <dbReference type="SAM" id="Coils"/>
    </source>
</evidence>
<dbReference type="OrthoDB" id="1161341at2"/>
<gene>
    <name evidence="2" type="ORF">FOF46_17155</name>
</gene>
<feature type="coiled-coil region" evidence="1">
    <location>
        <begin position="72"/>
        <end position="165"/>
    </location>
</feature>
<dbReference type="Proteomes" id="UP000318833">
    <property type="component" value="Unassembled WGS sequence"/>
</dbReference>
<protein>
    <submittedName>
        <fullName evidence="2">Uncharacterized protein</fullName>
    </submittedName>
</protein>
<comment type="caution">
    <text evidence="2">The sequence shown here is derived from an EMBL/GenBank/DDBJ whole genome shotgun (WGS) entry which is preliminary data.</text>
</comment>
<name>A0A554VHE8_9FLAO</name>
<proteinExistence type="predicted"/>
<dbReference type="AlphaFoldDB" id="A0A554VHE8"/>
<evidence type="ECO:0000313" key="2">
    <source>
        <dbReference type="EMBL" id="TSE06953.1"/>
    </source>
</evidence>
<sequence length="278" mass="32287">MEARHRKPGSVRLNDTQYAEMERMGFESESAYVKYKMEQGQSKLEVLKTPSPEHNSVRTLPVVNERKPHTNVVEDQLTIQRLSIENQKLQERLEEISKNNQETLNGVHHKVHSLLQEELQKRDFEELKKSYAMRSDKIKELEKNLSEAKKETEAKQEEIEALVKKLGFVELGKALLPGAISGLAKQYPKQMQGIAGTLGRLGLNETDRNINDSEENDYLLQVLEHLSELFTEEQFEQVIQLMIQLGEQIKEDDNLIQKIGYYLNQLQQKKEQRDEESK</sequence>
<organism evidence="2 3">
    <name type="scientific">Aquimarina algiphila</name>
    <dbReference type="NCBI Taxonomy" id="2047982"/>
    <lineage>
        <taxon>Bacteria</taxon>
        <taxon>Pseudomonadati</taxon>
        <taxon>Bacteroidota</taxon>
        <taxon>Flavobacteriia</taxon>
        <taxon>Flavobacteriales</taxon>
        <taxon>Flavobacteriaceae</taxon>
        <taxon>Aquimarina</taxon>
    </lineage>
</organism>